<evidence type="ECO:0000313" key="2">
    <source>
        <dbReference type="EMBL" id="TIC80296.1"/>
    </source>
</evidence>
<dbReference type="InterPro" id="IPR050767">
    <property type="entry name" value="Sel1_AlgK"/>
</dbReference>
<feature type="region of interest" description="Disordered" evidence="1">
    <location>
        <begin position="72"/>
        <end position="141"/>
    </location>
</feature>
<evidence type="ECO:0000256" key="1">
    <source>
        <dbReference type="SAM" id="MobiDB-lite"/>
    </source>
</evidence>
<dbReference type="RefSeq" id="WP_136554550.1">
    <property type="nucleotide sequence ID" value="NZ_STGJ01000014.1"/>
</dbReference>
<dbReference type="InterPro" id="IPR011990">
    <property type="entry name" value="TPR-like_helical_dom_sf"/>
</dbReference>
<organism evidence="2 3">
    <name type="scientific">Crenobacter intestini</name>
    <dbReference type="NCBI Taxonomy" id="2563443"/>
    <lineage>
        <taxon>Bacteria</taxon>
        <taxon>Pseudomonadati</taxon>
        <taxon>Pseudomonadota</taxon>
        <taxon>Betaproteobacteria</taxon>
        <taxon>Neisseriales</taxon>
        <taxon>Neisseriaceae</taxon>
        <taxon>Crenobacter</taxon>
    </lineage>
</organism>
<dbReference type="EMBL" id="STGJ01000014">
    <property type="protein sequence ID" value="TIC80296.1"/>
    <property type="molecule type" value="Genomic_DNA"/>
</dbReference>
<dbReference type="Proteomes" id="UP000308891">
    <property type="component" value="Unassembled WGS sequence"/>
</dbReference>
<evidence type="ECO:0008006" key="4">
    <source>
        <dbReference type="Google" id="ProtNLM"/>
    </source>
</evidence>
<comment type="caution">
    <text evidence="2">The sequence shown here is derived from an EMBL/GenBank/DDBJ whole genome shotgun (WGS) entry which is preliminary data.</text>
</comment>
<feature type="compositionally biased region" description="Polar residues" evidence="1">
    <location>
        <begin position="105"/>
        <end position="115"/>
    </location>
</feature>
<feature type="compositionally biased region" description="Low complexity" evidence="1">
    <location>
        <begin position="33"/>
        <end position="42"/>
    </location>
</feature>
<dbReference type="SUPFAM" id="SSF81901">
    <property type="entry name" value="HCP-like"/>
    <property type="match status" value="1"/>
</dbReference>
<dbReference type="AlphaFoldDB" id="A0A4T0UP35"/>
<dbReference type="Pfam" id="PF08238">
    <property type="entry name" value="Sel1"/>
    <property type="match status" value="3"/>
</dbReference>
<dbReference type="PANTHER" id="PTHR11102:SF160">
    <property type="entry name" value="ERAD-ASSOCIATED E3 UBIQUITIN-PROTEIN LIGASE COMPONENT HRD3"/>
    <property type="match status" value="1"/>
</dbReference>
<proteinExistence type="predicted"/>
<dbReference type="SMART" id="SM00671">
    <property type="entry name" value="SEL1"/>
    <property type="match status" value="3"/>
</dbReference>
<protein>
    <recommendedName>
        <fullName evidence="4">Sel1 repeat family protein</fullName>
    </recommendedName>
</protein>
<dbReference type="Gene3D" id="1.25.40.10">
    <property type="entry name" value="Tetratricopeptide repeat domain"/>
    <property type="match status" value="1"/>
</dbReference>
<keyword evidence="3" id="KW-1185">Reference proteome</keyword>
<reference evidence="2 3" key="1">
    <citation type="submission" date="2019-04" db="EMBL/GenBank/DDBJ databases">
        <title>Crenobacter sp. nov.</title>
        <authorList>
            <person name="Shi S."/>
        </authorList>
    </citation>
    <scope>NUCLEOTIDE SEQUENCE [LARGE SCALE GENOMIC DNA]</scope>
    <source>
        <strain evidence="2 3">GY 70310</strain>
    </source>
</reference>
<feature type="region of interest" description="Disordered" evidence="1">
    <location>
        <begin position="23"/>
        <end position="43"/>
    </location>
</feature>
<name>A0A4T0UP35_9NEIS</name>
<accession>A0A4T0UP35</accession>
<evidence type="ECO:0000313" key="3">
    <source>
        <dbReference type="Proteomes" id="UP000308891"/>
    </source>
</evidence>
<gene>
    <name evidence="2" type="ORF">E5K04_12375</name>
</gene>
<feature type="compositionally biased region" description="Polar residues" evidence="1">
    <location>
        <begin position="123"/>
        <end position="141"/>
    </location>
</feature>
<dbReference type="InterPro" id="IPR006597">
    <property type="entry name" value="Sel1-like"/>
</dbReference>
<dbReference type="PANTHER" id="PTHR11102">
    <property type="entry name" value="SEL-1-LIKE PROTEIN"/>
    <property type="match status" value="1"/>
</dbReference>
<feature type="compositionally biased region" description="Basic and acidic residues" evidence="1">
    <location>
        <begin position="80"/>
        <end position="93"/>
    </location>
</feature>
<sequence>MFYNIFKWLKKHIFKNISAATLPANQSKESSESSESSEISKSNLTISSQENFQSLKYIQNNLAKSELNSYKNTDTISTAGDDKKNSSTQKTEETIINSDNEEDSSSTPNCRQSSAADVKRNLSPDNSFTSSDCQNRKSTPSLWADDQERQAFYAKRFNQRTTAARNLLDIKSKFKLAEAGDKQALFELGEIYSRKVINPQNTTKSIHYYLQAANKGHDKAQFYIGIIYIGGINIYQDKTKGLAWLHMSAEQNNPDAMHAIGMMYYFGIHLPHYPLQGTAWLRKAAKHGHADAQSFLQEPTACRNRFLNIVDRNNKEPAELCIYEILKKHTREDKTSWRKLEITKNQAKILHNLESETELQIDVEDTIYYFDILNKNKIERVTITDGIENLSEMIIRQNRPLARSLMGATVGEQVELDLGNNNKRVFEIMKIERKLN</sequence>
<dbReference type="OrthoDB" id="8587079at2"/>